<feature type="coiled-coil region" evidence="1">
    <location>
        <begin position="134"/>
        <end position="168"/>
    </location>
</feature>
<dbReference type="AlphaFoldDB" id="A0A6L2NXN3"/>
<accession>A0A6L2NXN3</accession>
<evidence type="ECO:0000256" key="1">
    <source>
        <dbReference type="SAM" id="Coils"/>
    </source>
</evidence>
<evidence type="ECO:0000313" key="2">
    <source>
        <dbReference type="EMBL" id="GEU90109.1"/>
    </source>
</evidence>
<gene>
    <name evidence="2" type="ORF">Tci_062087</name>
</gene>
<proteinExistence type="predicted"/>
<reference evidence="2" key="1">
    <citation type="journal article" date="2019" name="Sci. Rep.">
        <title>Draft genome of Tanacetum cinerariifolium, the natural source of mosquito coil.</title>
        <authorList>
            <person name="Yamashiro T."/>
            <person name="Shiraishi A."/>
            <person name="Satake H."/>
            <person name="Nakayama K."/>
        </authorList>
    </citation>
    <scope>NUCLEOTIDE SEQUENCE</scope>
</reference>
<organism evidence="2">
    <name type="scientific">Tanacetum cinerariifolium</name>
    <name type="common">Dalmatian daisy</name>
    <name type="synonym">Chrysanthemum cinerariifolium</name>
    <dbReference type="NCBI Taxonomy" id="118510"/>
    <lineage>
        <taxon>Eukaryota</taxon>
        <taxon>Viridiplantae</taxon>
        <taxon>Streptophyta</taxon>
        <taxon>Embryophyta</taxon>
        <taxon>Tracheophyta</taxon>
        <taxon>Spermatophyta</taxon>
        <taxon>Magnoliopsida</taxon>
        <taxon>eudicotyledons</taxon>
        <taxon>Gunneridae</taxon>
        <taxon>Pentapetalae</taxon>
        <taxon>asterids</taxon>
        <taxon>campanulids</taxon>
        <taxon>Asterales</taxon>
        <taxon>Asteraceae</taxon>
        <taxon>Asteroideae</taxon>
        <taxon>Anthemideae</taxon>
        <taxon>Anthemidinae</taxon>
        <taxon>Tanacetum</taxon>
    </lineage>
</organism>
<dbReference type="EMBL" id="BKCJ010010111">
    <property type="protein sequence ID" value="GEU90109.1"/>
    <property type="molecule type" value="Genomic_DNA"/>
</dbReference>
<evidence type="ECO:0008006" key="3">
    <source>
        <dbReference type="Google" id="ProtNLM"/>
    </source>
</evidence>
<keyword evidence="1" id="KW-0175">Coiled coil</keyword>
<comment type="caution">
    <text evidence="2">The sequence shown here is derived from an EMBL/GenBank/DDBJ whole genome shotgun (WGS) entry which is preliminary data.</text>
</comment>
<name>A0A6L2NXN3_TANCI</name>
<sequence>MVPLIFADIHNMITFLTKSDASKGFDQIVDFLNAHTIQYALVVNPTIYVSCIKQFWAFVSIKKSNDAVKLEALIDSKKVIITDDTIRQNLRLDDADVIDYLPNEEIFDELARMGYEKPTKYTSLALTQKVFANMRRIGMKIVKLKKRVRKLEKKRKFNSSSLKRLKKDTDQAKPSKVKEVLKVVTAAKLMIEVVTTAAPISIVAQVTKASAPRRRRGVVIQDPEEIAAALVIVHTKRREKHDNTVMRYQALKRKSVTEAQERKNMMIYLKNMAVFKMDFLKGMTFSDIRPIFEKHYNSIQAFLEKEEKEIKEEGSKRKGFTLEQMLNNVRLKVEEDSEMSLELLTLELMLFKTLRKCTKGLLLLVEELVLLVHIDSVRRNDDVADEIKKLP</sequence>
<protein>
    <recommendedName>
        <fullName evidence="3">Xylulose kinase-1</fullName>
    </recommendedName>
</protein>